<evidence type="ECO:0000256" key="2">
    <source>
        <dbReference type="ARBA" id="ARBA00022478"/>
    </source>
</evidence>
<evidence type="ECO:0000256" key="8">
    <source>
        <dbReference type="ARBA" id="ARBA00023163"/>
    </source>
</evidence>
<dbReference type="Proteomes" id="UP000663829">
    <property type="component" value="Unassembled WGS sequence"/>
</dbReference>
<dbReference type="AlphaFoldDB" id="A0A814U5B3"/>
<dbReference type="EC" id="2.7.7.-" evidence="9"/>
<dbReference type="OrthoDB" id="19606at2759"/>
<evidence type="ECO:0000313" key="11">
    <source>
        <dbReference type="EMBL" id="CAF1242741.1"/>
    </source>
</evidence>
<dbReference type="InterPro" id="IPR002755">
    <property type="entry name" value="DNA_primase_S"/>
</dbReference>
<sequence>MNDSEKENIEEVVNPWLLTTYYKRLFPTHVYCKWLAYGEPTNSQLFSNREFSFTRGNDIYCRHLSFTNHLEFEKELLRPPIASKIDIGAVFTIKVPSNQYQPTERELVFDIDLTDYDDVRFCCVLGSNSIQDNLLGFSEADICKKCWSLAKVAIKIIDKALQDDFGFEQRLWIYSGRRGVHCWVCDPQARELQPSGRSAIVEYLTLVTGGENTSKRVSFSQPLHSSIQRAKQFIQEMFIRYACVDQAFLDLLLKFDTSPQRWAAFNRYVENETKNTKSRYPSKYLSSIIDEIQFEYCYPRLDVNVTKGINHLLKSPFSIHPKTGRVCVPIDVTKIDSFDPFTVPELRTLCQQVDALGVTHQSTGIAQQDGKHRSKDYNQTSLKPYVELFSKFVQKTQMNNLEETLAKSDLKAMITGDI</sequence>
<evidence type="ECO:0000313" key="13">
    <source>
        <dbReference type="EMBL" id="CAF4050252.1"/>
    </source>
</evidence>
<organism evidence="10 14">
    <name type="scientific">Didymodactylos carnosus</name>
    <dbReference type="NCBI Taxonomy" id="1234261"/>
    <lineage>
        <taxon>Eukaryota</taxon>
        <taxon>Metazoa</taxon>
        <taxon>Spiralia</taxon>
        <taxon>Gnathifera</taxon>
        <taxon>Rotifera</taxon>
        <taxon>Eurotatoria</taxon>
        <taxon>Bdelloidea</taxon>
        <taxon>Philodinida</taxon>
        <taxon>Philodinidae</taxon>
        <taxon>Didymodactylos</taxon>
    </lineage>
</organism>
<dbReference type="EMBL" id="CAJOBC010007518">
    <property type="protein sequence ID" value="CAF3934918.1"/>
    <property type="molecule type" value="Genomic_DNA"/>
</dbReference>
<evidence type="ECO:0000256" key="5">
    <source>
        <dbReference type="ARBA" id="ARBA00022695"/>
    </source>
</evidence>
<dbReference type="InterPro" id="IPR014052">
    <property type="entry name" value="DNA_primase_ssu_euk/arc"/>
</dbReference>
<dbReference type="Proteomes" id="UP000682733">
    <property type="component" value="Unassembled WGS sequence"/>
</dbReference>
<accession>A0A814U5B3</accession>
<dbReference type="CDD" id="cd04860">
    <property type="entry name" value="AE_Prim_S"/>
    <property type="match status" value="1"/>
</dbReference>
<dbReference type="EMBL" id="CAJNOQ010007519">
    <property type="protein sequence ID" value="CAF1171095.1"/>
    <property type="molecule type" value="Genomic_DNA"/>
</dbReference>
<keyword evidence="3 9" id="KW-0639">Primosome</keyword>
<evidence type="ECO:0000256" key="4">
    <source>
        <dbReference type="ARBA" id="ARBA00022679"/>
    </source>
</evidence>
<dbReference type="Gene3D" id="3.90.920.10">
    <property type="entry name" value="DNA primase, PRIM domain"/>
    <property type="match status" value="2"/>
</dbReference>
<dbReference type="Pfam" id="PF01896">
    <property type="entry name" value="DNA_primase_S"/>
    <property type="match status" value="1"/>
</dbReference>
<evidence type="ECO:0000313" key="14">
    <source>
        <dbReference type="Proteomes" id="UP000663829"/>
    </source>
</evidence>
<proteinExistence type="inferred from homology"/>
<evidence type="ECO:0000313" key="12">
    <source>
        <dbReference type="EMBL" id="CAF3934918.1"/>
    </source>
</evidence>
<reference evidence="10" key="1">
    <citation type="submission" date="2021-02" db="EMBL/GenBank/DDBJ databases">
        <authorList>
            <person name="Nowell W R."/>
        </authorList>
    </citation>
    <scope>NUCLEOTIDE SEQUENCE</scope>
</reference>
<dbReference type="SUPFAM" id="SSF56747">
    <property type="entry name" value="Prim-pol domain"/>
    <property type="match status" value="1"/>
</dbReference>
<dbReference type="EMBL" id="CAJOBA010037859">
    <property type="protein sequence ID" value="CAF4050252.1"/>
    <property type="molecule type" value="Genomic_DNA"/>
</dbReference>
<evidence type="ECO:0000256" key="3">
    <source>
        <dbReference type="ARBA" id="ARBA00022515"/>
    </source>
</evidence>
<keyword evidence="7" id="KW-0479">Metal-binding</keyword>
<evidence type="ECO:0000256" key="6">
    <source>
        <dbReference type="ARBA" id="ARBA00022705"/>
    </source>
</evidence>
<name>A0A814U5B3_9BILA</name>
<dbReference type="EMBL" id="CAJNOK010016308">
    <property type="protein sequence ID" value="CAF1242741.1"/>
    <property type="molecule type" value="Genomic_DNA"/>
</dbReference>
<keyword evidence="4 9" id="KW-0808">Transferase</keyword>
<dbReference type="GO" id="GO:0046872">
    <property type="term" value="F:metal ion binding"/>
    <property type="evidence" value="ECO:0007669"/>
    <property type="project" value="UniProtKB-KW"/>
</dbReference>
<gene>
    <name evidence="10" type="ORF">GPM918_LOCUS22188</name>
    <name evidence="11" type="ORF">OVA965_LOCUS25902</name>
    <name evidence="12" type="ORF">SRO942_LOCUS22184</name>
    <name evidence="13" type="ORF">TMI583_LOCUS26635</name>
</gene>
<keyword evidence="6 9" id="KW-0235">DNA replication</keyword>
<dbReference type="GO" id="GO:0003899">
    <property type="term" value="F:DNA-directed RNA polymerase activity"/>
    <property type="evidence" value="ECO:0007669"/>
    <property type="project" value="InterPro"/>
</dbReference>
<keyword evidence="8" id="KW-0804">Transcription</keyword>
<keyword evidence="5" id="KW-0548">Nucleotidyltransferase</keyword>
<keyword evidence="2 9" id="KW-0240">DNA-directed RNA polymerase</keyword>
<comment type="similarity">
    <text evidence="1 9">Belongs to the eukaryotic-type primase small subunit family.</text>
</comment>
<evidence type="ECO:0000256" key="9">
    <source>
        <dbReference type="RuleBase" id="RU003514"/>
    </source>
</evidence>
<protein>
    <recommendedName>
        <fullName evidence="9">DNA primase</fullName>
        <ecNumber evidence="9">2.7.7.-</ecNumber>
    </recommendedName>
</protein>
<dbReference type="NCBIfam" id="TIGR00335">
    <property type="entry name" value="primase_sml"/>
    <property type="match status" value="1"/>
</dbReference>
<comment type="caution">
    <text evidence="10">The sequence shown here is derived from an EMBL/GenBank/DDBJ whole genome shotgun (WGS) entry which is preliminary data.</text>
</comment>
<evidence type="ECO:0000313" key="10">
    <source>
        <dbReference type="EMBL" id="CAF1171095.1"/>
    </source>
</evidence>
<dbReference type="GO" id="GO:0005658">
    <property type="term" value="C:alpha DNA polymerase:primase complex"/>
    <property type="evidence" value="ECO:0007669"/>
    <property type="project" value="UniProtKB-ARBA"/>
</dbReference>
<keyword evidence="14" id="KW-1185">Reference proteome</keyword>
<evidence type="ECO:0000256" key="1">
    <source>
        <dbReference type="ARBA" id="ARBA00009762"/>
    </source>
</evidence>
<dbReference type="Proteomes" id="UP000681722">
    <property type="component" value="Unassembled WGS sequence"/>
</dbReference>
<dbReference type="GO" id="GO:0006269">
    <property type="term" value="P:DNA replication, synthesis of primer"/>
    <property type="evidence" value="ECO:0007669"/>
    <property type="project" value="UniProtKB-KW"/>
</dbReference>
<dbReference type="PANTHER" id="PTHR10536">
    <property type="entry name" value="DNA PRIMASE SMALL SUBUNIT"/>
    <property type="match status" value="1"/>
</dbReference>
<dbReference type="Proteomes" id="UP000677228">
    <property type="component" value="Unassembled WGS sequence"/>
</dbReference>
<evidence type="ECO:0000256" key="7">
    <source>
        <dbReference type="ARBA" id="ARBA00022723"/>
    </source>
</evidence>